<dbReference type="Gene3D" id="1.10.110.10">
    <property type="entry name" value="Plant lipid-transfer and hydrophobic proteins"/>
    <property type="match status" value="1"/>
</dbReference>
<comment type="caution">
    <text evidence="7">The sequence shown here is derived from an EMBL/GenBank/DDBJ whole genome shotgun (WGS) entry which is preliminary data.</text>
</comment>
<evidence type="ECO:0000256" key="2">
    <source>
        <dbReference type="ARBA" id="ARBA00022448"/>
    </source>
</evidence>
<evidence type="ECO:0000313" key="8">
    <source>
        <dbReference type="Proteomes" id="UP000826271"/>
    </source>
</evidence>
<dbReference type="PRINTS" id="PR00382">
    <property type="entry name" value="LIPIDTRNSFER"/>
</dbReference>
<dbReference type="AlphaFoldDB" id="A0AAV6W8Y4"/>
<keyword evidence="3 4" id="KW-0446">Lipid-binding</keyword>
<reference evidence="7" key="1">
    <citation type="submission" date="2019-10" db="EMBL/GenBank/DDBJ databases">
        <authorList>
            <person name="Zhang R."/>
            <person name="Pan Y."/>
            <person name="Wang J."/>
            <person name="Ma R."/>
            <person name="Yu S."/>
        </authorList>
    </citation>
    <scope>NUCLEOTIDE SEQUENCE</scope>
    <source>
        <strain evidence="7">LA-IB0</strain>
        <tissue evidence="7">Leaf</tissue>
    </source>
</reference>
<keyword evidence="8" id="KW-1185">Reference proteome</keyword>
<feature type="domain" description="Bifunctional inhibitor/plant lipid transfer protein/seed storage helical" evidence="6">
    <location>
        <begin position="30"/>
        <end position="113"/>
    </location>
</feature>
<evidence type="ECO:0000256" key="5">
    <source>
        <dbReference type="SAM" id="SignalP"/>
    </source>
</evidence>
<evidence type="ECO:0000256" key="1">
    <source>
        <dbReference type="ARBA" id="ARBA00009748"/>
    </source>
</evidence>
<name>A0AAV6W8Y4_9LAMI</name>
<dbReference type="InterPro" id="IPR016140">
    <property type="entry name" value="Bifunc_inhib/LTP/seed_store"/>
</dbReference>
<evidence type="ECO:0000259" key="6">
    <source>
        <dbReference type="SMART" id="SM00499"/>
    </source>
</evidence>
<keyword evidence="2 4" id="KW-0813">Transport</keyword>
<evidence type="ECO:0000256" key="3">
    <source>
        <dbReference type="ARBA" id="ARBA00023121"/>
    </source>
</evidence>
<organism evidence="7 8">
    <name type="scientific">Buddleja alternifolia</name>
    <dbReference type="NCBI Taxonomy" id="168488"/>
    <lineage>
        <taxon>Eukaryota</taxon>
        <taxon>Viridiplantae</taxon>
        <taxon>Streptophyta</taxon>
        <taxon>Embryophyta</taxon>
        <taxon>Tracheophyta</taxon>
        <taxon>Spermatophyta</taxon>
        <taxon>Magnoliopsida</taxon>
        <taxon>eudicotyledons</taxon>
        <taxon>Gunneridae</taxon>
        <taxon>Pentapetalae</taxon>
        <taxon>asterids</taxon>
        <taxon>lamiids</taxon>
        <taxon>Lamiales</taxon>
        <taxon>Scrophulariaceae</taxon>
        <taxon>Buddlejeae</taxon>
        <taxon>Buddleja</taxon>
    </lineage>
</organism>
<gene>
    <name evidence="7" type="ORF">BUALT_Bualt17G0098500</name>
</gene>
<dbReference type="CDD" id="cd01960">
    <property type="entry name" value="nsLTP1"/>
    <property type="match status" value="1"/>
</dbReference>
<dbReference type="PANTHER" id="PTHR33076">
    <property type="entry name" value="NON-SPECIFIC LIPID-TRANSFER PROTEIN 2-RELATED"/>
    <property type="match status" value="1"/>
</dbReference>
<proteinExistence type="inferred from homology"/>
<evidence type="ECO:0000313" key="7">
    <source>
        <dbReference type="EMBL" id="KAG8366618.1"/>
    </source>
</evidence>
<dbReference type="InterPro" id="IPR000528">
    <property type="entry name" value="Plant_nsLTP"/>
</dbReference>
<dbReference type="SUPFAM" id="SSF47699">
    <property type="entry name" value="Bifunctional inhibitor/lipid-transfer protein/seed storage 2S albumin"/>
    <property type="match status" value="1"/>
</dbReference>
<comment type="function">
    <text evidence="4">Plant non-specific lipid-transfer proteins transfer phospholipids as well as galactolipids across membranes. May play a role in wax or cutin deposition in the cell walls of expanding epidermal cells and certain secretory tissues.</text>
</comment>
<keyword evidence="5" id="KW-0732">Signal</keyword>
<comment type="similarity">
    <text evidence="1 4">Belongs to the plant LTP family.</text>
</comment>
<feature type="signal peptide" evidence="5">
    <location>
        <begin position="1"/>
        <end position="26"/>
    </location>
</feature>
<feature type="chain" id="PRO_5043675398" description="Non-specific lipid-transfer protein" evidence="5">
    <location>
        <begin position="27"/>
        <end position="115"/>
    </location>
</feature>
<dbReference type="Proteomes" id="UP000826271">
    <property type="component" value="Unassembled WGS sequence"/>
</dbReference>
<dbReference type="EMBL" id="WHWC01000017">
    <property type="protein sequence ID" value="KAG8366618.1"/>
    <property type="molecule type" value="Genomic_DNA"/>
</dbReference>
<dbReference type="InterPro" id="IPR036312">
    <property type="entry name" value="Bifun_inhib/LTP/seed_sf"/>
</dbReference>
<evidence type="ECO:0000256" key="4">
    <source>
        <dbReference type="RuleBase" id="RU000628"/>
    </source>
</evidence>
<protein>
    <recommendedName>
        <fullName evidence="4">Non-specific lipid-transfer protein</fullName>
    </recommendedName>
</protein>
<sequence length="115" mass="12071">MAKLSMVAVMVLVCLVVVALAPDAEGSITCQKVVNSLLPCRTYMKQGGSLPSACCNGVRSLNNAARGTADRRTACGCIKVAAKALRVNVKYAADVPAKCKVNIGYPISYNTDCNM</sequence>
<dbReference type="SMART" id="SM00499">
    <property type="entry name" value="AAI"/>
    <property type="match status" value="1"/>
</dbReference>
<dbReference type="GO" id="GO:0006869">
    <property type="term" value="P:lipid transport"/>
    <property type="evidence" value="ECO:0007669"/>
    <property type="project" value="InterPro"/>
</dbReference>
<accession>A0AAV6W8Y4</accession>
<dbReference type="GO" id="GO:0008289">
    <property type="term" value="F:lipid binding"/>
    <property type="evidence" value="ECO:0007669"/>
    <property type="project" value="UniProtKB-KW"/>
</dbReference>
<dbReference type="Pfam" id="PF00234">
    <property type="entry name" value="Tryp_alpha_amyl"/>
    <property type="match status" value="1"/>
</dbReference>